<dbReference type="RefSeq" id="WP_078189853.1">
    <property type="nucleotide sequence ID" value="NZ_MVKX01000004.1"/>
</dbReference>
<sequence>MKELVIVDKITLNKVSSPANRIVLEDASIIQTKLHREDVQEFLQDGNTLIIKLKNGEVITIENFFAQYEDGLVSDLVFEDDECAFLWFDFTNGVASFKEIAGLEVLLPPVSSSFGGLVPWLVGGGLVAGGIGLAGGSGGSSSSKPPVERPQVEVSITPDGTIVLTYPKNTDPTSITTDKIIVKDPNGNDIVVDFGTPVTQPDGSITVTGKVPEGVDGSITVTVPEGSYEDTAGNPGLPGQANGGEGTPVDTDRPQVEVTVTPNGDIVLTYPDDTDPSSITTDKIIVKDPNGKDIVVEFGTPVTQPDGSITVTGKVPEGVDGSITVTVPEGSYEDTAGNPGLPGQANGGEGTPVDTDRPQVEVSVTPNGDIVLTYPDDTDPSSITTDKITVKDPTGKDIIVDFGTPVTQPDGSITVTGKVPVGVDGTITVTVPESSYEDTTGNPGLPGQANGGEGTPV</sequence>
<reference evidence="3 4" key="1">
    <citation type="submission" date="2017-02" db="EMBL/GenBank/DDBJ databases">
        <title>Acinetobacter sp. ANC 4945, whole genome shotgun sequencing project.</title>
        <authorList>
            <person name="Radolfova-Krizova L."/>
            <person name="Al Atrouni A."/>
            <person name="Nemec A."/>
        </authorList>
    </citation>
    <scope>NUCLEOTIDE SEQUENCE [LARGE SCALE GENOMIC DNA]</scope>
    <source>
        <strain evidence="3 4">ANC 4945</strain>
    </source>
</reference>
<evidence type="ECO:0000313" key="3">
    <source>
        <dbReference type="EMBL" id="OOV83381.1"/>
    </source>
</evidence>
<protein>
    <recommendedName>
        <fullName evidence="2">Biofilm-associated protein BapA-like prefix-like domain-containing protein</fullName>
    </recommendedName>
</protein>
<evidence type="ECO:0000259" key="2">
    <source>
        <dbReference type="Pfam" id="PF22783"/>
    </source>
</evidence>
<dbReference type="Proteomes" id="UP000191160">
    <property type="component" value="Unassembled WGS sequence"/>
</dbReference>
<evidence type="ECO:0000313" key="4">
    <source>
        <dbReference type="Proteomes" id="UP000191160"/>
    </source>
</evidence>
<feature type="region of interest" description="Disordered" evidence="1">
    <location>
        <begin position="433"/>
        <end position="457"/>
    </location>
</feature>
<dbReference type="NCBIfam" id="NF033677">
    <property type="entry name" value="biofilm_BapA_N"/>
    <property type="match status" value="1"/>
</dbReference>
<accession>A0A1T1H0N0</accession>
<feature type="compositionally biased region" description="Polar residues" evidence="1">
    <location>
        <begin position="433"/>
        <end position="442"/>
    </location>
</feature>
<proteinExistence type="predicted"/>
<evidence type="ECO:0000256" key="1">
    <source>
        <dbReference type="SAM" id="MobiDB-lite"/>
    </source>
</evidence>
<dbReference type="InterPro" id="IPR048051">
    <property type="entry name" value="BapA-like_prefix-like"/>
</dbReference>
<dbReference type="Pfam" id="PF22783">
    <property type="entry name" value="BapA_N"/>
    <property type="match status" value="1"/>
</dbReference>
<organism evidence="3 4">
    <name type="scientific">Acinetobacter amyesii</name>
    <dbReference type="NCBI Taxonomy" id="2942470"/>
    <lineage>
        <taxon>Bacteria</taxon>
        <taxon>Pseudomonadati</taxon>
        <taxon>Pseudomonadota</taxon>
        <taxon>Gammaproteobacteria</taxon>
        <taxon>Moraxellales</taxon>
        <taxon>Moraxellaceae</taxon>
        <taxon>Acinetobacter</taxon>
    </lineage>
</organism>
<feature type="region of interest" description="Disordered" evidence="1">
    <location>
        <begin position="330"/>
        <end position="361"/>
    </location>
</feature>
<dbReference type="PANTHER" id="PTHR34677">
    <property type="match status" value="1"/>
</dbReference>
<feature type="domain" description="Biofilm-associated protein BapA-like prefix-like" evidence="2">
    <location>
        <begin position="1"/>
        <end position="117"/>
    </location>
</feature>
<name>A0A1T1H0N0_9GAMM</name>
<dbReference type="EMBL" id="MVKX01000004">
    <property type="protein sequence ID" value="OOV83381.1"/>
    <property type="molecule type" value="Genomic_DNA"/>
</dbReference>
<dbReference type="PANTHER" id="PTHR34677:SF3">
    <property type="entry name" value="BACTERIAL IG-LIKE DOMAIN-CONTAINING PROTEIN"/>
    <property type="match status" value="1"/>
</dbReference>
<comment type="caution">
    <text evidence="3">The sequence shown here is derived from an EMBL/GenBank/DDBJ whole genome shotgun (WGS) entry which is preliminary data.</text>
</comment>
<dbReference type="AlphaFoldDB" id="A0A1T1H0N0"/>
<keyword evidence="4" id="KW-1185">Reference proteome</keyword>
<feature type="non-terminal residue" evidence="3">
    <location>
        <position position="457"/>
    </location>
</feature>
<gene>
    <name evidence="3" type="ORF">B1202_06965</name>
</gene>
<feature type="region of interest" description="Disordered" evidence="1">
    <location>
        <begin position="226"/>
        <end position="255"/>
    </location>
</feature>